<dbReference type="EMBL" id="UZWD01000023">
    <property type="protein sequence ID" value="VDS04593.1"/>
    <property type="molecule type" value="Genomic_DNA"/>
</dbReference>
<feature type="domain" description="NAD-dependent epimerase/dehydratase" evidence="2">
    <location>
        <begin position="4"/>
        <end position="234"/>
    </location>
</feature>
<gene>
    <name evidence="3" type="primary">galE_2</name>
    <name evidence="3" type="ORF">DEVEQU_01732</name>
</gene>
<dbReference type="PRINTS" id="PR01713">
    <property type="entry name" value="NUCEPIMERASE"/>
</dbReference>
<keyword evidence="1" id="KW-0520">NAD</keyword>
<evidence type="ECO:0000313" key="3">
    <source>
        <dbReference type="EMBL" id="VDS04593.1"/>
    </source>
</evidence>
<dbReference type="InterPro" id="IPR001509">
    <property type="entry name" value="Epimerase_deHydtase"/>
</dbReference>
<dbReference type="PANTHER" id="PTHR43574">
    <property type="entry name" value="EPIMERASE-RELATED"/>
    <property type="match status" value="1"/>
</dbReference>
<dbReference type="Pfam" id="PF01370">
    <property type="entry name" value="Epimerase"/>
    <property type="match status" value="1"/>
</dbReference>
<organism evidence="3 4">
    <name type="scientific">Devosia equisanguinis</name>
    <dbReference type="NCBI Taxonomy" id="2490941"/>
    <lineage>
        <taxon>Bacteria</taxon>
        <taxon>Pseudomonadati</taxon>
        <taxon>Pseudomonadota</taxon>
        <taxon>Alphaproteobacteria</taxon>
        <taxon>Hyphomicrobiales</taxon>
        <taxon>Devosiaceae</taxon>
        <taxon>Devosia</taxon>
    </lineage>
</organism>
<dbReference type="EC" id="5.1.3.2" evidence="3"/>
<protein>
    <submittedName>
        <fullName evidence="3">UDP-glucose 4-epimerase</fullName>
        <ecNumber evidence="3">5.1.3.2</ecNumber>
    </submittedName>
</protein>
<evidence type="ECO:0000256" key="1">
    <source>
        <dbReference type="ARBA" id="ARBA00023027"/>
    </source>
</evidence>
<name>A0A447IB09_9HYPH</name>
<dbReference type="OrthoDB" id="9801785at2"/>
<evidence type="ECO:0000259" key="2">
    <source>
        <dbReference type="Pfam" id="PF01370"/>
    </source>
</evidence>
<dbReference type="Gene3D" id="3.40.50.720">
    <property type="entry name" value="NAD(P)-binding Rossmann-like Domain"/>
    <property type="match status" value="1"/>
</dbReference>
<evidence type="ECO:0000313" key="4">
    <source>
        <dbReference type="Proteomes" id="UP000268844"/>
    </source>
</evidence>
<dbReference type="GO" id="GO:0003978">
    <property type="term" value="F:UDP-glucose 4-epimerase activity"/>
    <property type="evidence" value="ECO:0007669"/>
    <property type="project" value="UniProtKB-EC"/>
</dbReference>
<dbReference type="SUPFAM" id="SSF51735">
    <property type="entry name" value="NAD(P)-binding Rossmann-fold domains"/>
    <property type="match status" value="1"/>
</dbReference>
<accession>A0A447IB09</accession>
<dbReference type="InterPro" id="IPR036291">
    <property type="entry name" value="NAD(P)-bd_dom_sf"/>
</dbReference>
<dbReference type="AlphaFoldDB" id="A0A447IB09"/>
<keyword evidence="4" id="KW-1185">Reference proteome</keyword>
<reference evidence="3 4" key="1">
    <citation type="submission" date="2018-12" db="EMBL/GenBank/DDBJ databases">
        <authorList>
            <person name="Criscuolo A."/>
        </authorList>
    </citation>
    <scope>NUCLEOTIDE SEQUENCE [LARGE SCALE GENOMIC DNA]</scope>
    <source>
        <strain evidence="3">ACIP1116281</strain>
    </source>
</reference>
<dbReference type="RefSeq" id="WP_126150161.1">
    <property type="nucleotide sequence ID" value="NZ_JBHTMH010000001.1"/>
</dbReference>
<sequence>MTRILVTGAAGFIGFHLSLLLLESGHDVVGFDGLTPYYDPALKHERLAQLQRFGTFRFVEGMLEDAALLRRTVSEARPEIVVHLAAQAGVRYSLEAPQSYIQSNVVGTANLLEALRAHPVRHLLFASTSSVYGGNTKLPFVETDLADHPVSLYAATKKSGEAMVHSYAHLFGIASTAVRFFTVYGPYGRPDMAAIKFADAMLSGRSIDVYGYGRMRRDFTYVDDLVASISALLDVVPVQGQGVAGDSLSAVAPYRVVNIGGGAPSDLMDFIAALEEALGVKAELNLLPMQPGDVVATFADTSLLNTLVPGLSHTPMREGVRRFADWYKRRHGMAAGSSSTR</sequence>
<proteinExistence type="predicted"/>
<dbReference type="Proteomes" id="UP000268844">
    <property type="component" value="Unassembled WGS sequence"/>
</dbReference>
<keyword evidence="3" id="KW-0413">Isomerase</keyword>